<feature type="chain" id="PRO_5022131906" description="Secreted protein" evidence="1">
    <location>
        <begin position="26"/>
        <end position="92"/>
    </location>
</feature>
<evidence type="ECO:0000313" key="3">
    <source>
        <dbReference type="Proteomes" id="UP000320762"/>
    </source>
</evidence>
<dbReference type="EMBL" id="VDMD01000020">
    <property type="protein sequence ID" value="TRM60825.1"/>
    <property type="molecule type" value="Genomic_DNA"/>
</dbReference>
<protein>
    <recommendedName>
        <fullName evidence="4">Secreted protein</fullName>
    </recommendedName>
</protein>
<comment type="caution">
    <text evidence="2">The sequence shown here is derived from an EMBL/GenBank/DDBJ whole genome shotgun (WGS) entry which is preliminary data.</text>
</comment>
<reference evidence="2 3" key="1">
    <citation type="journal article" date="2019" name="New Phytol.">
        <title>Comparative genomics reveals unique wood-decay strategies and fruiting body development in the Schizophyllaceae.</title>
        <authorList>
            <person name="Almasi E."/>
            <person name="Sahu N."/>
            <person name="Krizsan K."/>
            <person name="Balint B."/>
            <person name="Kovacs G.M."/>
            <person name="Kiss B."/>
            <person name="Cseklye J."/>
            <person name="Drula E."/>
            <person name="Henrissat B."/>
            <person name="Nagy I."/>
            <person name="Chovatia M."/>
            <person name="Adam C."/>
            <person name="LaButti K."/>
            <person name="Lipzen A."/>
            <person name="Riley R."/>
            <person name="Grigoriev I.V."/>
            <person name="Nagy L.G."/>
        </authorList>
    </citation>
    <scope>NUCLEOTIDE SEQUENCE [LARGE SCALE GENOMIC DNA]</scope>
    <source>
        <strain evidence="2 3">NL-1724</strain>
    </source>
</reference>
<sequence>MMCELQPCTLAFLRAFWACSEPVAGRGTCWRTCNTRLEDYICKGGSIKPTKETMDGASGSCSCNSGRRRGPVLSLDTTILELSNNGKQICAT</sequence>
<dbReference type="AlphaFoldDB" id="A0A550C7S4"/>
<keyword evidence="3" id="KW-1185">Reference proteome</keyword>
<dbReference type="Proteomes" id="UP000320762">
    <property type="component" value="Unassembled WGS sequence"/>
</dbReference>
<gene>
    <name evidence="2" type="ORF">BD626DRAFT_503986</name>
</gene>
<evidence type="ECO:0008006" key="4">
    <source>
        <dbReference type="Google" id="ProtNLM"/>
    </source>
</evidence>
<evidence type="ECO:0000256" key="1">
    <source>
        <dbReference type="SAM" id="SignalP"/>
    </source>
</evidence>
<keyword evidence="1" id="KW-0732">Signal</keyword>
<organism evidence="2 3">
    <name type="scientific">Schizophyllum amplum</name>
    <dbReference type="NCBI Taxonomy" id="97359"/>
    <lineage>
        <taxon>Eukaryota</taxon>
        <taxon>Fungi</taxon>
        <taxon>Dikarya</taxon>
        <taxon>Basidiomycota</taxon>
        <taxon>Agaricomycotina</taxon>
        <taxon>Agaricomycetes</taxon>
        <taxon>Agaricomycetidae</taxon>
        <taxon>Agaricales</taxon>
        <taxon>Schizophyllaceae</taxon>
        <taxon>Schizophyllum</taxon>
    </lineage>
</organism>
<name>A0A550C7S4_9AGAR</name>
<feature type="signal peptide" evidence="1">
    <location>
        <begin position="1"/>
        <end position="25"/>
    </location>
</feature>
<proteinExistence type="predicted"/>
<accession>A0A550C7S4</accession>
<evidence type="ECO:0000313" key="2">
    <source>
        <dbReference type="EMBL" id="TRM60825.1"/>
    </source>
</evidence>